<dbReference type="EMBL" id="JBBUTI010000006">
    <property type="protein sequence ID" value="MEK8046702.1"/>
    <property type="molecule type" value="Genomic_DNA"/>
</dbReference>
<evidence type="ECO:0000259" key="5">
    <source>
        <dbReference type="PROSITE" id="PS50977"/>
    </source>
</evidence>
<reference evidence="6 7" key="1">
    <citation type="submission" date="2024-04" db="EMBL/GenBank/DDBJ databases">
        <title>Novel species of the genus Ideonella isolated from streams.</title>
        <authorList>
            <person name="Lu H."/>
        </authorList>
    </citation>
    <scope>NUCLEOTIDE SEQUENCE [LARGE SCALE GENOMIC DNA]</scope>
    <source>
        <strain evidence="6 7">LYT19W</strain>
    </source>
</reference>
<dbReference type="PANTHER" id="PTHR47506">
    <property type="entry name" value="TRANSCRIPTIONAL REGULATORY PROTEIN"/>
    <property type="match status" value="1"/>
</dbReference>
<keyword evidence="1" id="KW-0805">Transcription regulation</keyword>
<dbReference type="PRINTS" id="PR00455">
    <property type="entry name" value="HTHTETR"/>
</dbReference>
<evidence type="ECO:0000256" key="3">
    <source>
        <dbReference type="ARBA" id="ARBA00023163"/>
    </source>
</evidence>
<dbReference type="SUPFAM" id="SSF48498">
    <property type="entry name" value="Tetracyclin repressor-like, C-terminal domain"/>
    <property type="match status" value="1"/>
</dbReference>
<proteinExistence type="predicted"/>
<evidence type="ECO:0000256" key="2">
    <source>
        <dbReference type="ARBA" id="ARBA00023125"/>
    </source>
</evidence>
<keyword evidence="2 4" id="KW-0238">DNA-binding</keyword>
<dbReference type="Pfam" id="PF00440">
    <property type="entry name" value="TetR_N"/>
    <property type="match status" value="1"/>
</dbReference>
<evidence type="ECO:0000313" key="6">
    <source>
        <dbReference type="EMBL" id="MEK8046702.1"/>
    </source>
</evidence>
<keyword evidence="7" id="KW-1185">Reference proteome</keyword>
<name>A0ABU9C8H5_9BURK</name>
<dbReference type="SUPFAM" id="SSF46689">
    <property type="entry name" value="Homeodomain-like"/>
    <property type="match status" value="1"/>
</dbReference>
<dbReference type="InterPro" id="IPR036271">
    <property type="entry name" value="Tet_transcr_reg_TetR-rel_C_sf"/>
</dbReference>
<feature type="domain" description="HTH tetR-type" evidence="5">
    <location>
        <begin position="9"/>
        <end position="69"/>
    </location>
</feature>
<protein>
    <submittedName>
        <fullName evidence="6">TetR/AcrR family transcriptional regulator</fullName>
    </submittedName>
</protein>
<keyword evidence="3" id="KW-0804">Transcription</keyword>
<dbReference type="RefSeq" id="WP_341398999.1">
    <property type="nucleotide sequence ID" value="NZ_JBBUTI010000006.1"/>
</dbReference>
<dbReference type="Pfam" id="PF16925">
    <property type="entry name" value="TetR_C_13"/>
    <property type="match status" value="1"/>
</dbReference>
<dbReference type="InterPro" id="IPR009057">
    <property type="entry name" value="Homeodomain-like_sf"/>
</dbReference>
<dbReference type="Gene3D" id="1.10.357.10">
    <property type="entry name" value="Tetracycline Repressor, domain 2"/>
    <property type="match status" value="1"/>
</dbReference>
<evidence type="ECO:0000256" key="4">
    <source>
        <dbReference type="PROSITE-ProRule" id="PRU00335"/>
    </source>
</evidence>
<dbReference type="PANTHER" id="PTHR47506:SF6">
    <property type="entry name" value="HTH-TYPE TRANSCRIPTIONAL REPRESSOR NEMR"/>
    <property type="match status" value="1"/>
</dbReference>
<feature type="DNA-binding region" description="H-T-H motif" evidence="4">
    <location>
        <begin position="32"/>
        <end position="51"/>
    </location>
</feature>
<evidence type="ECO:0000313" key="7">
    <source>
        <dbReference type="Proteomes" id="UP001379945"/>
    </source>
</evidence>
<accession>A0ABU9C8H5</accession>
<dbReference type="InterPro" id="IPR001647">
    <property type="entry name" value="HTH_TetR"/>
</dbReference>
<dbReference type="Proteomes" id="UP001379945">
    <property type="component" value="Unassembled WGS sequence"/>
</dbReference>
<sequence>MATSNSASTDVRSDIIAVGQRIMATKGYSGVGINEILTTASVPKGSFYHYFASKDAFGEAMLVAYFEQYLAAMDNTLGGSDAPGAQRLLAYFNDWRSTQSLQECQGKCLAVKLGAEVADLSDTMRAAMKLGTDGIVSRLAQAIQAARDDQSLPAGAPPAELAESLYQLWMGASVLAKVARNARPFDAAMASTLRLLGLQG</sequence>
<gene>
    <name evidence="6" type="ORF">AACH00_10115</name>
</gene>
<comment type="caution">
    <text evidence="6">The sequence shown here is derived from an EMBL/GenBank/DDBJ whole genome shotgun (WGS) entry which is preliminary data.</text>
</comment>
<dbReference type="InterPro" id="IPR011075">
    <property type="entry name" value="TetR_C"/>
</dbReference>
<organism evidence="6 7">
    <name type="scientific">Ideonella margarita</name>
    <dbReference type="NCBI Taxonomy" id="2984191"/>
    <lineage>
        <taxon>Bacteria</taxon>
        <taxon>Pseudomonadati</taxon>
        <taxon>Pseudomonadota</taxon>
        <taxon>Betaproteobacteria</taxon>
        <taxon>Burkholderiales</taxon>
        <taxon>Sphaerotilaceae</taxon>
        <taxon>Ideonella</taxon>
    </lineage>
</organism>
<evidence type="ECO:0000256" key="1">
    <source>
        <dbReference type="ARBA" id="ARBA00023015"/>
    </source>
</evidence>
<dbReference type="PROSITE" id="PS50977">
    <property type="entry name" value="HTH_TETR_2"/>
    <property type="match status" value="1"/>
</dbReference>